<organism evidence="2">
    <name type="scientific">uncultured marine thaumarchaeote KM3_35_D07</name>
    <dbReference type="NCBI Taxonomy" id="1456133"/>
    <lineage>
        <taxon>Archaea</taxon>
        <taxon>Nitrososphaerota</taxon>
        <taxon>environmental samples</taxon>
    </lineage>
</organism>
<feature type="region of interest" description="Disordered" evidence="1">
    <location>
        <begin position="40"/>
        <end position="70"/>
    </location>
</feature>
<sequence length="83" mass="9094">MGSQQKDLLIMGYIFTKEGKNGLILVLMVLIKPLTTVNSPKRPPNFHSRLKAEPYPPISSPASVNTQKQPSVGQAVNLNTFVC</sequence>
<evidence type="ECO:0000256" key="1">
    <source>
        <dbReference type="SAM" id="MobiDB-lite"/>
    </source>
</evidence>
<evidence type="ECO:0000313" key="2">
    <source>
        <dbReference type="EMBL" id="AIF09197.1"/>
    </source>
</evidence>
<accession>A0A075H3W1</accession>
<name>A0A075H3W1_9ARCH</name>
<dbReference type="EMBL" id="KF900855">
    <property type="protein sequence ID" value="AIF09197.1"/>
    <property type="molecule type" value="Genomic_DNA"/>
</dbReference>
<reference evidence="2" key="1">
    <citation type="journal article" date="2014" name="Genome Biol. Evol.">
        <title>Pangenome evidence for extensive interdomain horizontal transfer affecting lineage core and shell genes in uncultured planktonic thaumarchaeota and euryarchaeota.</title>
        <authorList>
            <person name="Deschamps P."/>
            <person name="Zivanovic Y."/>
            <person name="Moreira D."/>
            <person name="Rodriguez-Valera F."/>
            <person name="Lopez-Garcia P."/>
        </authorList>
    </citation>
    <scope>NUCLEOTIDE SEQUENCE</scope>
</reference>
<feature type="compositionally biased region" description="Polar residues" evidence="1">
    <location>
        <begin position="60"/>
        <end position="70"/>
    </location>
</feature>
<proteinExistence type="predicted"/>
<protein>
    <submittedName>
        <fullName evidence="2">Uncharacterized protein</fullName>
    </submittedName>
</protein>
<dbReference type="AlphaFoldDB" id="A0A075H3W1"/>